<dbReference type="Pfam" id="PF00178">
    <property type="entry name" value="Ets"/>
    <property type="match status" value="1"/>
</dbReference>
<evidence type="ECO:0000256" key="5">
    <source>
        <dbReference type="RuleBase" id="RU004019"/>
    </source>
</evidence>
<proteinExistence type="inferred from homology"/>
<reference evidence="8 9" key="1">
    <citation type="submission" date="2015-01" db="EMBL/GenBank/DDBJ databases">
        <title>Evolution of Trichinella species and genotypes.</title>
        <authorList>
            <person name="Korhonen P.K."/>
            <person name="Edoardo P."/>
            <person name="Giuseppe L.R."/>
            <person name="Gasser R.B."/>
        </authorList>
    </citation>
    <scope>NUCLEOTIDE SEQUENCE [LARGE SCALE GENOMIC DNA]</scope>
    <source>
        <strain evidence="8">ISS120</strain>
    </source>
</reference>
<evidence type="ECO:0000256" key="2">
    <source>
        <dbReference type="ARBA" id="ARBA00005562"/>
    </source>
</evidence>
<dbReference type="OMA" id="AETHAFK"/>
<dbReference type="GO" id="GO:0043565">
    <property type="term" value="F:sequence-specific DNA binding"/>
    <property type="evidence" value="ECO:0007669"/>
    <property type="project" value="InterPro"/>
</dbReference>
<evidence type="ECO:0000256" key="4">
    <source>
        <dbReference type="ARBA" id="ARBA00023242"/>
    </source>
</evidence>
<dbReference type="PRINTS" id="PR00454">
    <property type="entry name" value="ETSDOMAIN"/>
</dbReference>
<evidence type="ECO:0000313" key="8">
    <source>
        <dbReference type="EMBL" id="KRY57928.1"/>
    </source>
</evidence>
<dbReference type="InterPro" id="IPR000418">
    <property type="entry name" value="Ets_dom"/>
</dbReference>
<dbReference type="Gene3D" id="1.10.10.10">
    <property type="entry name" value="Winged helix-like DNA-binding domain superfamily/Winged helix DNA-binding domain"/>
    <property type="match status" value="1"/>
</dbReference>
<dbReference type="InterPro" id="IPR036390">
    <property type="entry name" value="WH_DNA-bd_sf"/>
</dbReference>
<sequence>MAQILPNFTSPSGVFCQIKQETPFPFLENNDGSTIPMQGVASNVSTTCTPYDATPRASWTSTGNHRHLVQYNIRYSTTSASVGGLTSSNHHGSGTGQIQLWQFLLELLSDNSNAAFITWEGINGEFKLIDPEEVARRWGERKSKPNMNYDKLSRALRYYYDKNIMTKVHGKRYAYKFEFHGLAQACQASLPELQLPIPSYSSDIFSNYRHAAAMQAKFLCLPSTGNQHPVANGGQANTFCSVPTMGHPHLMSQPRNYWNGSSPLSTGFYPSQIPTSHQKFSNMIMHQQFLVEIFNYGFRRKHVLEISEALDILQQEHLAIEEELNKCIKENDEIHAQQEEVMREIAAVKRRQLELQNDTVSSASYLSELRKEEKILREFNTNLLNDISEVEETLNNLREKDDENVQNGIKKLIAAVDGANELYEFYDINKCKTGCENLDKEIEQRTEELNIDITSTINKALIVQKEQLQKTTAEKLTEIEKHKKLNTLPSPLLMKIIISINMQLQYSAVECIVQRQKDAAIKMNVGWSTLGQIFTAFSYWSFVKRAIY</sequence>
<dbReference type="GO" id="GO:0005634">
    <property type="term" value="C:nucleus"/>
    <property type="evidence" value="ECO:0007669"/>
    <property type="project" value="UniProtKB-SubCell"/>
</dbReference>
<keyword evidence="6" id="KW-0175">Coiled coil</keyword>
<dbReference type="GO" id="GO:0000981">
    <property type="term" value="F:DNA-binding transcription factor activity, RNA polymerase II-specific"/>
    <property type="evidence" value="ECO:0007669"/>
    <property type="project" value="TreeGrafter"/>
</dbReference>
<evidence type="ECO:0000313" key="9">
    <source>
        <dbReference type="Proteomes" id="UP000054653"/>
    </source>
</evidence>
<dbReference type="PROSITE" id="PS00346">
    <property type="entry name" value="ETS_DOMAIN_2"/>
    <property type="match status" value="1"/>
</dbReference>
<dbReference type="InterPro" id="IPR046328">
    <property type="entry name" value="ETS_fam"/>
</dbReference>
<keyword evidence="4 5" id="KW-0539">Nucleus</keyword>
<dbReference type="AlphaFoldDB" id="A0A0V1D959"/>
<protein>
    <submittedName>
        <fullName evidence="8">Transcriptional regulator Erg</fullName>
    </submittedName>
</protein>
<comment type="similarity">
    <text evidence="2 5">Belongs to the ETS family.</text>
</comment>
<feature type="coiled-coil region" evidence="6">
    <location>
        <begin position="303"/>
        <end position="340"/>
    </location>
</feature>
<dbReference type="FunFam" id="1.10.10.10:FF:000343">
    <property type="entry name" value="Ets at 65A, isoform C"/>
    <property type="match status" value="1"/>
</dbReference>
<dbReference type="PROSITE" id="PS50061">
    <property type="entry name" value="ETS_DOMAIN_3"/>
    <property type="match status" value="1"/>
</dbReference>
<evidence type="ECO:0000256" key="3">
    <source>
        <dbReference type="ARBA" id="ARBA00023125"/>
    </source>
</evidence>
<dbReference type="Proteomes" id="UP000054653">
    <property type="component" value="Unassembled WGS sequence"/>
</dbReference>
<evidence type="ECO:0000256" key="1">
    <source>
        <dbReference type="ARBA" id="ARBA00004123"/>
    </source>
</evidence>
<dbReference type="PROSITE" id="PS00345">
    <property type="entry name" value="ETS_DOMAIN_1"/>
    <property type="match status" value="1"/>
</dbReference>
<dbReference type="EMBL" id="JYDI01000026">
    <property type="protein sequence ID" value="KRY57928.1"/>
    <property type="molecule type" value="Genomic_DNA"/>
</dbReference>
<keyword evidence="9" id="KW-1185">Reference proteome</keyword>
<dbReference type="OrthoDB" id="10067219at2759"/>
<dbReference type="SUPFAM" id="SSF46785">
    <property type="entry name" value="Winged helix' DNA-binding domain"/>
    <property type="match status" value="1"/>
</dbReference>
<evidence type="ECO:0000259" key="7">
    <source>
        <dbReference type="PROSITE" id="PS50061"/>
    </source>
</evidence>
<feature type="domain" description="ETS" evidence="7">
    <location>
        <begin position="98"/>
        <end position="178"/>
    </location>
</feature>
<accession>A0A0V1D959</accession>
<dbReference type="InterPro" id="IPR036388">
    <property type="entry name" value="WH-like_DNA-bd_sf"/>
</dbReference>
<dbReference type="PANTHER" id="PTHR11849:SF304">
    <property type="entry name" value="DNA-BINDING PROTEIN D-ETS-3"/>
    <property type="match status" value="1"/>
</dbReference>
<dbReference type="PANTHER" id="PTHR11849">
    <property type="entry name" value="ETS"/>
    <property type="match status" value="1"/>
</dbReference>
<gene>
    <name evidence="8" type="primary">ERG</name>
    <name evidence="8" type="ORF">T03_10184</name>
</gene>
<dbReference type="SMART" id="SM00413">
    <property type="entry name" value="ETS"/>
    <property type="match status" value="1"/>
</dbReference>
<keyword evidence="3 5" id="KW-0238">DNA-binding</keyword>
<organism evidence="8 9">
    <name type="scientific">Trichinella britovi</name>
    <name type="common">Parasitic roundworm</name>
    <dbReference type="NCBI Taxonomy" id="45882"/>
    <lineage>
        <taxon>Eukaryota</taxon>
        <taxon>Metazoa</taxon>
        <taxon>Ecdysozoa</taxon>
        <taxon>Nematoda</taxon>
        <taxon>Enoplea</taxon>
        <taxon>Dorylaimia</taxon>
        <taxon>Trichinellida</taxon>
        <taxon>Trichinellidae</taxon>
        <taxon>Trichinella</taxon>
    </lineage>
</organism>
<comment type="subcellular location">
    <subcellularLocation>
        <location evidence="1 5">Nucleus</location>
    </subcellularLocation>
</comment>
<name>A0A0V1D959_TRIBR</name>
<comment type="caution">
    <text evidence="8">The sequence shown here is derived from an EMBL/GenBank/DDBJ whole genome shotgun (WGS) entry which is preliminary data.</text>
</comment>
<dbReference type="GO" id="GO:0030154">
    <property type="term" value="P:cell differentiation"/>
    <property type="evidence" value="ECO:0007669"/>
    <property type="project" value="TreeGrafter"/>
</dbReference>
<evidence type="ECO:0000256" key="6">
    <source>
        <dbReference type="SAM" id="Coils"/>
    </source>
</evidence>
<dbReference type="STRING" id="45882.A0A0V1D959"/>